<dbReference type="AlphaFoldDB" id="A0A0R1JFD6"/>
<dbReference type="InterPro" id="IPR039422">
    <property type="entry name" value="MarR/SlyA-like"/>
</dbReference>
<dbReference type="SMART" id="SM00347">
    <property type="entry name" value="HTH_MARR"/>
    <property type="match status" value="1"/>
</dbReference>
<proteinExistence type="predicted"/>
<dbReference type="PATRIC" id="fig|1291734.4.peg.705"/>
<name>A0A0R1JFD6_9LACO</name>
<dbReference type="RefSeq" id="WP_056952292.1">
    <property type="nucleotide sequence ID" value="NZ_AZDJ01000035.1"/>
</dbReference>
<reference evidence="2 3" key="1">
    <citation type="journal article" date="2015" name="Genome Announc.">
        <title>Expanding the biotechnology potential of lactobacilli through comparative genomics of 213 strains and associated genera.</title>
        <authorList>
            <person name="Sun Z."/>
            <person name="Harris H.M."/>
            <person name="McCann A."/>
            <person name="Guo C."/>
            <person name="Argimon S."/>
            <person name="Zhang W."/>
            <person name="Yang X."/>
            <person name="Jeffery I.B."/>
            <person name="Cooney J.C."/>
            <person name="Kagawa T.F."/>
            <person name="Liu W."/>
            <person name="Song Y."/>
            <person name="Salvetti E."/>
            <person name="Wrobel A."/>
            <person name="Rasinkangas P."/>
            <person name="Parkhill J."/>
            <person name="Rea M.C."/>
            <person name="O'Sullivan O."/>
            <person name="Ritari J."/>
            <person name="Douillard F.P."/>
            <person name="Paul Ross R."/>
            <person name="Yang R."/>
            <person name="Briner A.E."/>
            <person name="Felis G.E."/>
            <person name="de Vos W.M."/>
            <person name="Barrangou R."/>
            <person name="Klaenhammer T.R."/>
            <person name="Caufield P.W."/>
            <person name="Cui Y."/>
            <person name="Zhang H."/>
            <person name="O'Toole P.W."/>
        </authorList>
    </citation>
    <scope>NUCLEOTIDE SEQUENCE [LARGE SCALE GENOMIC DNA]</scope>
    <source>
        <strain evidence="2 3">JCM 17158</strain>
    </source>
</reference>
<dbReference type="STRING" id="1291734.FD02_GL000676"/>
<dbReference type="PROSITE" id="PS50995">
    <property type="entry name" value="HTH_MARR_2"/>
    <property type="match status" value="1"/>
</dbReference>
<keyword evidence="3" id="KW-1185">Reference proteome</keyword>
<evidence type="ECO:0000313" key="2">
    <source>
        <dbReference type="EMBL" id="KRK69983.1"/>
    </source>
</evidence>
<evidence type="ECO:0000259" key="1">
    <source>
        <dbReference type="PROSITE" id="PS50995"/>
    </source>
</evidence>
<dbReference type="SUPFAM" id="SSF46785">
    <property type="entry name" value="Winged helix' DNA-binding domain"/>
    <property type="match status" value="1"/>
</dbReference>
<dbReference type="PANTHER" id="PTHR33164:SF43">
    <property type="entry name" value="HTH-TYPE TRANSCRIPTIONAL REPRESSOR YETL"/>
    <property type="match status" value="1"/>
</dbReference>
<dbReference type="InterPro" id="IPR000835">
    <property type="entry name" value="HTH_MarR-typ"/>
</dbReference>
<dbReference type="GO" id="GO:0006950">
    <property type="term" value="P:response to stress"/>
    <property type="evidence" value="ECO:0007669"/>
    <property type="project" value="TreeGrafter"/>
</dbReference>
<feature type="domain" description="HTH marR-type" evidence="1">
    <location>
        <begin position="1"/>
        <end position="134"/>
    </location>
</feature>
<accession>A0A0R1JFD6</accession>
<dbReference type="Proteomes" id="UP000051804">
    <property type="component" value="Unassembled WGS sequence"/>
</dbReference>
<dbReference type="PANTHER" id="PTHR33164">
    <property type="entry name" value="TRANSCRIPTIONAL REGULATOR, MARR FAMILY"/>
    <property type="match status" value="1"/>
</dbReference>
<dbReference type="InterPro" id="IPR036390">
    <property type="entry name" value="WH_DNA-bd_sf"/>
</dbReference>
<protein>
    <recommendedName>
        <fullName evidence="1">HTH marR-type domain-containing protein</fullName>
    </recommendedName>
</protein>
<dbReference type="OrthoDB" id="5327581at2"/>
<organism evidence="2 3">
    <name type="scientific">Lacticaseibacillus nasuensis JCM 17158</name>
    <dbReference type="NCBI Taxonomy" id="1291734"/>
    <lineage>
        <taxon>Bacteria</taxon>
        <taxon>Bacillati</taxon>
        <taxon>Bacillota</taxon>
        <taxon>Bacilli</taxon>
        <taxon>Lactobacillales</taxon>
        <taxon>Lactobacillaceae</taxon>
        <taxon>Lacticaseibacillus</taxon>
    </lineage>
</organism>
<dbReference type="EMBL" id="AZDJ01000035">
    <property type="protein sequence ID" value="KRK69983.1"/>
    <property type="molecule type" value="Genomic_DNA"/>
</dbReference>
<sequence>MTNLGFLLMNSTKRLKGELNRALQPAGLTISQWAVLAALARSPEPLTAVAVATATGMDKVTVSGVVQRLVAKALVAETPKPGDRRARELRLTPAGQQRYVACAATADETLAAFLAPLPAADQATLTGLMQQLEGETHDNNLSTR</sequence>
<dbReference type="Gene3D" id="1.10.10.10">
    <property type="entry name" value="Winged helix-like DNA-binding domain superfamily/Winged helix DNA-binding domain"/>
    <property type="match status" value="1"/>
</dbReference>
<comment type="caution">
    <text evidence="2">The sequence shown here is derived from an EMBL/GenBank/DDBJ whole genome shotgun (WGS) entry which is preliminary data.</text>
</comment>
<dbReference type="Pfam" id="PF12802">
    <property type="entry name" value="MarR_2"/>
    <property type="match status" value="1"/>
</dbReference>
<evidence type="ECO:0000313" key="3">
    <source>
        <dbReference type="Proteomes" id="UP000051804"/>
    </source>
</evidence>
<dbReference type="InterPro" id="IPR036388">
    <property type="entry name" value="WH-like_DNA-bd_sf"/>
</dbReference>
<dbReference type="GO" id="GO:0003700">
    <property type="term" value="F:DNA-binding transcription factor activity"/>
    <property type="evidence" value="ECO:0007669"/>
    <property type="project" value="InterPro"/>
</dbReference>
<gene>
    <name evidence="2" type="ORF">FD02_GL000676</name>
</gene>